<organism evidence="2 3">
    <name type="scientific">Microcystis flos-aquae Mf_QC_C_20070823_S10D</name>
    <dbReference type="NCBI Taxonomy" id="2486236"/>
    <lineage>
        <taxon>Bacteria</taxon>
        <taxon>Bacillati</taxon>
        <taxon>Cyanobacteriota</taxon>
        <taxon>Cyanophyceae</taxon>
        <taxon>Oscillatoriophycideae</taxon>
        <taxon>Chroococcales</taxon>
        <taxon>Microcystaceae</taxon>
        <taxon>Microcystis</taxon>
    </lineage>
</organism>
<protein>
    <submittedName>
        <fullName evidence="2">IS630 family transposase</fullName>
    </submittedName>
</protein>
<reference evidence="2 3" key="1">
    <citation type="submission" date="2019-01" db="EMBL/GenBank/DDBJ databases">
        <title>Coherence of Microcystis species and biogeography revealed through population genomics.</title>
        <authorList>
            <person name="Perez-Carrascal O.M."/>
            <person name="Terrat Y."/>
            <person name="Giani A."/>
            <person name="Fortin N."/>
            <person name="Tromas N."/>
            <person name="Shapiro B.J."/>
        </authorList>
    </citation>
    <scope>NUCLEOTIDE SEQUENCE [LARGE SCALE GENOMIC DNA]</scope>
    <source>
        <strain evidence="2">Mf_QC_C_20070823_S10D</strain>
    </source>
</reference>
<sequence length="379" mass="44731">MPKKKYIVDLTDSERTELEQLTKKGKIAAYKMNHARILLLADVNQQEGGWTDSKISEALNVAQATIERVRQRFVESGIESSLTRKKQEHRRAKIIDGEKEAYLIAIACSETPTGRAKWTLQMLADKMVELEYVEKISRETIRKTFKKNELKPWLNQSWVIPPKESAEFVCAMEDVLDIYHSEYDQQNPWLCFDESCKQLVKETKEKIPAEPREPERYDYQYERNGVANMFMFFEPLQGWRHVEVTQQRTASDYAHQMKYLVDERYPDAQKIRVIQDNLNTHVKASLYKAFEPEEAKRILDKLEFHYTPKHGSWLNMAEIELSVLNRQCLDRRIPDMDSLKQEIKAWEENRNEKSNSVDWRFTTADARIKLKKLYPSIQT</sequence>
<dbReference type="EMBL" id="SFAM01000023">
    <property type="protein sequence ID" value="TRV15399.1"/>
    <property type="molecule type" value="Genomic_DNA"/>
</dbReference>
<dbReference type="AlphaFoldDB" id="A0A552L5I5"/>
<dbReference type="InterPro" id="IPR038717">
    <property type="entry name" value="Tc1-like_DDE_dom"/>
</dbReference>
<name>A0A552L5I5_9CHRO</name>
<dbReference type="NCBIfam" id="NF033545">
    <property type="entry name" value="transpos_IS630"/>
    <property type="match status" value="1"/>
</dbReference>
<dbReference type="Proteomes" id="UP000315868">
    <property type="component" value="Unassembled WGS sequence"/>
</dbReference>
<comment type="caution">
    <text evidence="2">The sequence shown here is derived from an EMBL/GenBank/DDBJ whole genome shotgun (WGS) entry which is preliminary data.</text>
</comment>
<accession>A0A552L5I5</accession>
<evidence type="ECO:0000313" key="2">
    <source>
        <dbReference type="EMBL" id="TRV15399.1"/>
    </source>
</evidence>
<feature type="domain" description="Tc1-like transposase DDE" evidence="1">
    <location>
        <begin position="190"/>
        <end position="340"/>
    </location>
</feature>
<dbReference type="InterPro" id="IPR009057">
    <property type="entry name" value="Homeodomain-like_sf"/>
</dbReference>
<evidence type="ECO:0000313" key="3">
    <source>
        <dbReference type="Proteomes" id="UP000315868"/>
    </source>
</evidence>
<evidence type="ECO:0000259" key="1">
    <source>
        <dbReference type="Pfam" id="PF13358"/>
    </source>
</evidence>
<dbReference type="Pfam" id="PF13358">
    <property type="entry name" value="DDE_3"/>
    <property type="match status" value="1"/>
</dbReference>
<dbReference type="Pfam" id="PF13565">
    <property type="entry name" value="HTH_32"/>
    <property type="match status" value="1"/>
</dbReference>
<dbReference type="SUPFAM" id="SSF46689">
    <property type="entry name" value="Homeodomain-like"/>
    <property type="match status" value="1"/>
</dbReference>
<gene>
    <name evidence="2" type="ORF">EWV45_03235</name>
</gene>
<proteinExistence type="predicted"/>
<dbReference type="InterPro" id="IPR047655">
    <property type="entry name" value="Transpos_IS630-like"/>
</dbReference>